<accession>A0A1M4X966</accession>
<dbReference type="AlphaFoldDB" id="A0A1M4X966"/>
<dbReference type="Gene3D" id="1.10.287.130">
    <property type="match status" value="1"/>
</dbReference>
<evidence type="ECO:0000313" key="7">
    <source>
        <dbReference type="EMBL" id="SHE90060.1"/>
    </source>
</evidence>
<evidence type="ECO:0000256" key="5">
    <source>
        <dbReference type="ARBA" id="ARBA00022777"/>
    </source>
</evidence>
<dbReference type="InterPro" id="IPR052162">
    <property type="entry name" value="Sensor_kinase/Photoreceptor"/>
</dbReference>
<dbReference type="InterPro" id="IPR036097">
    <property type="entry name" value="HisK_dim/P_sf"/>
</dbReference>
<evidence type="ECO:0000313" key="8">
    <source>
        <dbReference type="Proteomes" id="UP000184368"/>
    </source>
</evidence>
<dbReference type="Pfam" id="PF02518">
    <property type="entry name" value="HATPase_c"/>
    <property type="match status" value="1"/>
</dbReference>
<dbReference type="SUPFAM" id="SSF55874">
    <property type="entry name" value="ATPase domain of HSP90 chaperone/DNA topoisomerase II/histidine kinase"/>
    <property type="match status" value="1"/>
</dbReference>
<name>A0A1M4X966_9BACT</name>
<dbReference type="SMART" id="SM00065">
    <property type="entry name" value="GAF"/>
    <property type="match status" value="1"/>
</dbReference>
<dbReference type="Gene3D" id="3.30.565.10">
    <property type="entry name" value="Histidine kinase-like ATPase, C-terminal domain"/>
    <property type="match status" value="1"/>
</dbReference>
<dbReference type="SMART" id="SM00388">
    <property type="entry name" value="HisKA"/>
    <property type="match status" value="1"/>
</dbReference>
<keyword evidence="5" id="KW-0418">Kinase</keyword>
<dbReference type="SMART" id="SM00387">
    <property type="entry name" value="HATPase_c"/>
    <property type="match status" value="1"/>
</dbReference>
<dbReference type="InterPro" id="IPR003018">
    <property type="entry name" value="GAF"/>
</dbReference>
<reference evidence="7 8" key="1">
    <citation type="submission" date="2016-11" db="EMBL/GenBank/DDBJ databases">
        <authorList>
            <person name="Jaros S."/>
            <person name="Januszkiewicz K."/>
            <person name="Wedrychowicz H."/>
        </authorList>
    </citation>
    <scope>NUCLEOTIDE SEQUENCE [LARGE SCALE GENOMIC DNA]</scope>
    <source>
        <strain evidence="7 8">DSM 26897</strain>
    </source>
</reference>
<organism evidence="7 8">
    <name type="scientific">Cnuella takakiae</name>
    <dbReference type="NCBI Taxonomy" id="1302690"/>
    <lineage>
        <taxon>Bacteria</taxon>
        <taxon>Pseudomonadati</taxon>
        <taxon>Bacteroidota</taxon>
        <taxon>Chitinophagia</taxon>
        <taxon>Chitinophagales</taxon>
        <taxon>Chitinophagaceae</taxon>
        <taxon>Cnuella</taxon>
    </lineage>
</organism>
<evidence type="ECO:0000256" key="2">
    <source>
        <dbReference type="ARBA" id="ARBA00012438"/>
    </source>
</evidence>
<dbReference type="PROSITE" id="PS50109">
    <property type="entry name" value="HIS_KIN"/>
    <property type="match status" value="1"/>
</dbReference>
<dbReference type="InterPro" id="IPR003594">
    <property type="entry name" value="HATPase_dom"/>
</dbReference>
<dbReference type="PANTHER" id="PTHR43304:SF1">
    <property type="entry name" value="PAC DOMAIN-CONTAINING PROTEIN"/>
    <property type="match status" value="1"/>
</dbReference>
<dbReference type="InterPro" id="IPR005467">
    <property type="entry name" value="His_kinase_dom"/>
</dbReference>
<dbReference type="Proteomes" id="UP000184368">
    <property type="component" value="Unassembled WGS sequence"/>
</dbReference>
<dbReference type="RefSeq" id="WP_073041021.1">
    <property type="nucleotide sequence ID" value="NZ_FQUO01000003.1"/>
</dbReference>
<evidence type="ECO:0000256" key="3">
    <source>
        <dbReference type="ARBA" id="ARBA00022553"/>
    </source>
</evidence>
<dbReference type="SUPFAM" id="SSF47384">
    <property type="entry name" value="Homodimeric domain of signal transducing histidine kinase"/>
    <property type="match status" value="1"/>
</dbReference>
<protein>
    <recommendedName>
        <fullName evidence="2">histidine kinase</fullName>
        <ecNumber evidence="2">2.7.13.3</ecNumber>
    </recommendedName>
</protein>
<dbReference type="Pfam" id="PF01590">
    <property type="entry name" value="GAF"/>
    <property type="match status" value="1"/>
</dbReference>
<gene>
    <name evidence="7" type="ORF">SAMN05444008_103293</name>
</gene>
<evidence type="ECO:0000259" key="6">
    <source>
        <dbReference type="PROSITE" id="PS50109"/>
    </source>
</evidence>
<feature type="domain" description="Histidine kinase" evidence="6">
    <location>
        <begin position="207"/>
        <end position="435"/>
    </location>
</feature>
<evidence type="ECO:0000256" key="4">
    <source>
        <dbReference type="ARBA" id="ARBA00022679"/>
    </source>
</evidence>
<proteinExistence type="predicted"/>
<evidence type="ECO:0000256" key="1">
    <source>
        <dbReference type="ARBA" id="ARBA00000085"/>
    </source>
</evidence>
<keyword evidence="8" id="KW-1185">Reference proteome</keyword>
<keyword evidence="3" id="KW-0597">Phosphoprotein</keyword>
<dbReference type="PRINTS" id="PR00344">
    <property type="entry name" value="BCTRLSENSOR"/>
</dbReference>
<dbReference type="InterPro" id="IPR036890">
    <property type="entry name" value="HATPase_C_sf"/>
</dbReference>
<dbReference type="GO" id="GO:0000155">
    <property type="term" value="F:phosphorelay sensor kinase activity"/>
    <property type="evidence" value="ECO:0007669"/>
    <property type="project" value="InterPro"/>
</dbReference>
<keyword evidence="4" id="KW-0808">Transferase</keyword>
<dbReference type="PANTHER" id="PTHR43304">
    <property type="entry name" value="PHYTOCHROME-LIKE PROTEIN CPH1"/>
    <property type="match status" value="1"/>
</dbReference>
<dbReference type="InterPro" id="IPR003661">
    <property type="entry name" value="HisK_dim/P_dom"/>
</dbReference>
<dbReference type="STRING" id="1302690.BUE76_05940"/>
<dbReference type="SUPFAM" id="SSF55781">
    <property type="entry name" value="GAF domain-like"/>
    <property type="match status" value="1"/>
</dbReference>
<comment type="catalytic activity">
    <reaction evidence="1">
        <text>ATP + protein L-histidine = ADP + protein N-phospho-L-histidine.</text>
        <dbReference type="EC" id="2.7.13.3"/>
    </reaction>
</comment>
<dbReference type="InterPro" id="IPR029016">
    <property type="entry name" value="GAF-like_dom_sf"/>
</dbReference>
<sequence length="435" mass="48362">MENTFGVPIIPHNDLQRVTALRRYNILDSAPEQSFTNIVQLASEFFNVPIALISLVDTTRVHFKANVGLGNMLYEDRGKSLCSLAVLNDKATVFENALEEPNLVYHPLVTGSFGLRFYAGAPLISSDGFNIGTLCIIDKQPRSFGPKQARQLEQFAAIAMNDIELRLAARNKTKELEAKVAERTNALTMANEDLKRSNEELEQFAYVASHDLQEPLRRIMTFSRLLNDRYADSVPSEALSHLNVIDTAAGRMSIMVRDVLNYARVNRDAHSIRLVDLNEVMAMVRKNLETTIAGSAAVIECGELPAVKGNTTQLQQVFTNLLTNALKFQVQDAVPHIHIHTQMVAGPSLPAYVDLPTDKSYCCIKVRDNGIGFNPEHSVRIFQLFQRLHSNSKYQGTGIGLALCKKILKHHGGDILAFSQLGKGAEFQMWLPMAV</sequence>
<dbReference type="Pfam" id="PF00512">
    <property type="entry name" value="HisKA"/>
    <property type="match status" value="1"/>
</dbReference>
<dbReference type="CDD" id="cd00082">
    <property type="entry name" value="HisKA"/>
    <property type="match status" value="1"/>
</dbReference>
<dbReference type="Gene3D" id="3.30.450.40">
    <property type="match status" value="1"/>
</dbReference>
<dbReference type="EC" id="2.7.13.3" evidence="2"/>
<dbReference type="EMBL" id="FQUO01000003">
    <property type="protein sequence ID" value="SHE90060.1"/>
    <property type="molecule type" value="Genomic_DNA"/>
</dbReference>
<dbReference type="OrthoDB" id="9811889at2"/>
<dbReference type="InterPro" id="IPR004358">
    <property type="entry name" value="Sig_transdc_His_kin-like_C"/>
</dbReference>